<reference evidence="3 4" key="2">
    <citation type="journal article" date="2010" name="Stand. Genomic Sci.">
        <title>Complete genome sequence of Nakamurella multipartita type strain (Y-104).</title>
        <authorList>
            <person name="Tice H."/>
            <person name="Mayilraj S."/>
            <person name="Sims D."/>
            <person name="Lapidus A."/>
            <person name="Nolan M."/>
            <person name="Lucas S."/>
            <person name="Glavina Del Rio T."/>
            <person name="Copeland A."/>
            <person name="Cheng J.F."/>
            <person name="Meincke L."/>
            <person name="Bruce D."/>
            <person name="Goodwin L."/>
            <person name="Pitluck S."/>
            <person name="Ivanova N."/>
            <person name="Mavromatis K."/>
            <person name="Ovchinnikova G."/>
            <person name="Pati A."/>
            <person name="Chen A."/>
            <person name="Palaniappan K."/>
            <person name="Land M."/>
            <person name="Hauser L."/>
            <person name="Chang Y.J."/>
            <person name="Jeffries C.D."/>
            <person name="Detter J.C."/>
            <person name="Brettin T."/>
            <person name="Rohde M."/>
            <person name="Goker M."/>
            <person name="Bristow J."/>
            <person name="Eisen J.A."/>
            <person name="Markowitz V."/>
            <person name="Hugenholtz P."/>
            <person name="Kyrpides N.C."/>
            <person name="Klenk H.P."/>
            <person name="Chen F."/>
        </authorList>
    </citation>
    <scope>NUCLEOTIDE SEQUENCE [LARGE SCALE GENOMIC DNA]</scope>
    <source>
        <strain evidence="4">ATCC 700099 / DSM 44233 / CIP 104796 / JCM 9543 / NBRC 105858 / Y-104</strain>
    </source>
</reference>
<dbReference type="CDD" id="cd07067">
    <property type="entry name" value="HP_PGM_like"/>
    <property type="match status" value="1"/>
</dbReference>
<dbReference type="InterPro" id="IPR001345">
    <property type="entry name" value="PG/BPGM_mutase_AS"/>
</dbReference>
<evidence type="ECO:0000313" key="4">
    <source>
        <dbReference type="Proteomes" id="UP000002218"/>
    </source>
</evidence>
<organism evidence="3 4">
    <name type="scientific">Nakamurella multipartita (strain ATCC 700099 / DSM 44233 / CIP 104796 / JCM 9543 / NBRC 105858 / Y-104)</name>
    <name type="common">Microsphaera multipartita</name>
    <dbReference type="NCBI Taxonomy" id="479431"/>
    <lineage>
        <taxon>Bacteria</taxon>
        <taxon>Bacillati</taxon>
        <taxon>Actinomycetota</taxon>
        <taxon>Actinomycetes</taxon>
        <taxon>Nakamurellales</taxon>
        <taxon>Nakamurellaceae</taxon>
        <taxon>Nakamurella</taxon>
    </lineage>
</organism>
<dbReference type="SMART" id="SM00855">
    <property type="entry name" value="PGAM"/>
    <property type="match status" value="1"/>
</dbReference>
<accession>C8XF23</accession>
<dbReference type="InterPro" id="IPR050275">
    <property type="entry name" value="PGM_Phosphatase"/>
</dbReference>
<evidence type="ECO:0000256" key="1">
    <source>
        <dbReference type="PIRSR" id="PIRSR613078-1"/>
    </source>
</evidence>
<dbReference type="KEGG" id="nml:Namu_1510"/>
<feature type="binding site" evidence="2">
    <location>
        <position position="60"/>
    </location>
    <ligand>
        <name>substrate</name>
    </ligand>
</feature>
<dbReference type="PROSITE" id="PS00175">
    <property type="entry name" value="PG_MUTASE"/>
    <property type="match status" value="1"/>
</dbReference>
<feature type="active site" description="Proton donor/acceptor" evidence="1">
    <location>
        <position position="84"/>
    </location>
</feature>
<feature type="active site" description="Tele-phosphohistidine intermediate" evidence="1">
    <location>
        <position position="11"/>
    </location>
</feature>
<dbReference type="EMBL" id="CP001737">
    <property type="protein sequence ID" value="ACV77909.1"/>
    <property type="molecule type" value="Genomic_DNA"/>
</dbReference>
<dbReference type="Proteomes" id="UP000002218">
    <property type="component" value="Chromosome"/>
</dbReference>
<reference evidence="4" key="1">
    <citation type="submission" date="2009-09" db="EMBL/GenBank/DDBJ databases">
        <title>The complete genome of Nakamurella multipartita DSM 44233.</title>
        <authorList>
            <consortium name="US DOE Joint Genome Institute (JGI-PGF)"/>
            <person name="Lucas S."/>
            <person name="Copeland A."/>
            <person name="Lapidus A."/>
            <person name="Glavina del Rio T."/>
            <person name="Dalin E."/>
            <person name="Tice H."/>
            <person name="Bruce D."/>
            <person name="Goodwin L."/>
            <person name="Pitluck S."/>
            <person name="Kyrpides N."/>
            <person name="Mavromatis K."/>
            <person name="Ivanova N."/>
            <person name="Ovchinnikova G."/>
            <person name="Sims D."/>
            <person name="Meincke L."/>
            <person name="Brettin T."/>
            <person name="Detter J.C."/>
            <person name="Han C."/>
            <person name="Larimer F."/>
            <person name="Land M."/>
            <person name="Hauser L."/>
            <person name="Markowitz V."/>
            <person name="Cheng J.-F."/>
            <person name="Hugenholtz P."/>
            <person name="Woyke T."/>
            <person name="Wu D."/>
            <person name="Klenk H.-P."/>
            <person name="Eisen J.A."/>
        </authorList>
    </citation>
    <scope>NUCLEOTIDE SEQUENCE [LARGE SCALE GENOMIC DNA]</scope>
    <source>
        <strain evidence="4">ATCC 700099 / DSM 44233 / CIP 104796 / JCM 9543 / NBRC 105858 / Y-104</strain>
    </source>
</reference>
<sequence length="215" mass="23242">MTLEHLILMRHGETTWNRAQRLQGHRDIPLSDVGRAQAVDAAPSLVALRPEVIVASDLCRAQQTAEAVATLTNLPVGVDRRLRETSMGKWEGLTRDEAIADWPKEWNAWRTTSAHASPPGGESRWQVAARAAAVVYELDAGNASRALLVTHGGTIVGLTGRLLVLPEDSWGTLVGVGNCHWVVLHRYAGAWRLHSYNAGLGGLVLPKGEDQVAGT</sequence>
<dbReference type="AlphaFoldDB" id="C8XF23"/>
<dbReference type="PANTHER" id="PTHR48100:SF62">
    <property type="entry name" value="GLUCOSYL-3-PHOSPHOGLYCERATE PHOSPHATASE"/>
    <property type="match status" value="1"/>
</dbReference>
<dbReference type="GO" id="GO:0016791">
    <property type="term" value="F:phosphatase activity"/>
    <property type="evidence" value="ECO:0007669"/>
    <property type="project" value="TreeGrafter"/>
</dbReference>
<keyword evidence="4" id="KW-1185">Reference proteome</keyword>
<dbReference type="InterPro" id="IPR013078">
    <property type="entry name" value="His_Pase_superF_clade-1"/>
</dbReference>
<dbReference type="Gene3D" id="3.40.50.1240">
    <property type="entry name" value="Phosphoglycerate mutase-like"/>
    <property type="match status" value="1"/>
</dbReference>
<evidence type="ECO:0000313" key="3">
    <source>
        <dbReference type="EMBL" id="ACV77909.1"/>
    </source>
</evidence>
<dbReference type="RefSeq" id="WP_015746815.1">
    <property type="nucleotide sequence ID" value="NC_013235.1"/>
</dbReference>
<dbReference type="InterPro" id="IPR029033">
    <property type="entry name" value="His_PPase_superfam"/>
</dbReference>
<dbReference type="InParanoid" id="C8XF23"/>
<dbReference type="HOGENOM" id="CLU_033323_9_5_11"/>
<proteinExistence type="predicted"/>
<dbReference type="PANTHER" id="PTHR48100">
    <property type="entry name" value="BROAD-SPECIFICITY PHOSPHATASE YOR283W-RELATED"/>
    <property type="match status" value="1"/>
</dbReference>
<dbReference type="FunCoup" id="C8XF23">
    <property type="interactions" value="133"/>
</dbReference>
<dbReference type="STRING" id="479431.Namu_1510"/>
<dbReference type="GO" id="GO:0005737">
    <property type="term" value="C:cytoplasm"/>
    <property type="evidence" value="ECO:0007669"/>
    <property type="project" value="TreeGrafter"/>
</dbReference>
<dbReference type="OrthoDB" id="9781415at2"/>
<name>C8XF23_NAKMY</name>
<gene>
    <name evidence="3" type="ordered locus">Namu_1510</name>
</gene>
<dbReference type="Pfam" id="PF00300">
    <property type="entry name" value="His_Phos_1"/>
    <property type="match status" value="1"/>
</dbReference>
<protein>
    <submittedName>
        <fullName evidence="3">Phosphoglycerate mutase</fullName>
    </submittedName>
</protein>
<feature type="binding site" evidence="2">
    <location>
        <begin position="10"/>
        <end position="17"/>
    </location>
    <ligand>
        <name>substrate</name>
    </ligand>
</feature>
<evidence type="ECO:0000256" key="2">
    <source>
        <dbReference type="PIRSR" id="PIRSR613078-2"/>
    </source>
</evidence>
<dbReference type="eggNOG" id="COG0406">
    <property type="taxonomic scope" value="Bacteria"/>
</dbReference>
<dbReference type="SUPFAM" id="SSF53254">
    <property type="entry name" value="Phosphoglycerate mutase-like"/>
    <property type="match status" value="1"/>
</dbReference>